<dbReference type="InterPro" id="IPR045192">
    <property type="entry name" value="AP180-like"/>
</dbReference>
<sequence length="957" mass="100505">MSSFEKIVKMACKPKAAPPKAKYLDPIVMATYSEDGSVGDIFKALAPRLREPSAIIVFKALIVLHSMMRNGSTDNVLGYLSQEPDILKLRNVAQGQWEGYDAPQSLIRYAAYLEIRIRSYRDLKHDAIRVQSESNRDAHMNSEMNGAPTKKKRSASSSAPQRSKTMMGRKLRSMSVEKGLLRETKIVQKQMDALLACKFYLDDLDDGELTITALRLLVKDLLILFQAVNEGVINVLEHYFEMSHVDAEESLKIYRHFCKQAEAVVEYLSVAKKMQNILNVPIPNLKHAPVSLAGALEEYLNDPNFEQNRLEYKQNKDIADGKAPAKPIASKKEGSKSSSNNTNANAPASSSQPAQSAANKELTDFFASIELGQQDMFNPSTNSPNSMYFSQQAIANPFVARQSMLMPNSTGAFAGAGAFPSTMPFMQAQATGFPNQFGGGMPHSLLQPVQTGIPSAFPQVQPQVQPNFLQPQPGLLQPQPTGNPFRQSILLSQSTGMPNVGSPFGMGGQQAPHTAPMRSMSAFEPAPAFAPPSGPLSTQPTGFQPKPFGTQSLSGPQRSASTPLTNNPLAASNSAATDRPAAAPLMPMKTGSRNPFAPSTEISSPPPPMPPQPTLNALRTGAPWIMPSHKPPNGGLPPLSESPLLEEAPKPNGMAPATSSIMSSVASSFSKPEDQNKNQFTPSAFGGSSNFSSMSTPFSTSNKANESGPTPFPGTGQTSTPFSFGGSTNGQDNKSGANPLTAQPTGFAGSSVKPFQPTSSFGASLMASLPPLGSQNSTSTSPPPTASTTSTSTGTPNAPSFGASAFGPPNFSGMSSQATGVSSAPTGVSNAPTGFSSFSGLSSSTATSQPSHGGQSGAPPSSFGQSLGSSGGAFGSSLMPQSTGMPNPFRTSMFNPSSPAPPSFSGAGNNGPSNGATPFGSQPFGQTGHLGGSTSPFGQQPFNQQNHNQPTTFGSLI</sequence>
<feature type="compositionally biased region" description="Polar residues" evidence="3">
    <location>
        <begin position="155"/>
        <end position="164"/>
    </location>
</feature>
<dbReference type="GO" id="GO:0030136">
    <property type="term" value="C:clathrin-coated vesicle"/>
    <property type="evidence" value="ECO:0007669"/>
    <property type="project" value="InterPro"/>
</dbReference>
<comment type="subcellular location">
    <subcellularLocation>
        <location evidence="1">Cytoplasm</location>
    </subcellularLocation>
</comment>
<keyword evidence="2" id="KW-0963">Cytoplasm</keyword>
<evidence type="ECO:0000259" key="4">
    <source>
        <dbReference type="PROSITE" id="PS50942"/>
    </source>
</evidence>
<reference evidence="5 6" key="1">
    <citation type="journal article" date="2016" name="Mol. Biol. Evol.">
        <title>Comparative Genomics of Early-Diverging Mushroom-Forming Fungi Provides Insights into the Origins of Lignocellulose Decay Capabilities.</title>
        <authorList>
            <person name="Nagy L.G."/>
            <person name="Riley R."/>
            <person name="Tritt A."/>
            <person name="Adam C."/>
            <person name="Daum C."/>
            <person name="Floudas D."/>
            <person name="Sun H."/>
            <person name="Yadav J.S."/>
            <person name="Pangilinan J."/>
            <person name="Larsson K.H."/>
            <person name="Matsuura K."/>
            <person name="Barry K."/>
            <person name="Labutti K."/>
            <person name="Kuo R."/>
            <person name="Ohm R.A."/>
            <person name="Bhattacharya S.S."/>
            <person name="Shirouzu T."/>
            <person name="Yoshinaga Y."/>
            <person name="Martin F.M."/>
            <person name="Grigoriev I.V."/>
            <person name="Hibbett D.S."/>
        </authorList>
    </citation>
    <scope>NUCLEOTIDE SEQUENCE [LARGE SCALE GENOMIC DNA]</scope>
    <source>
        <strain evidence="5 6">HHB12733</strain>
    </source>
</reference>
<dbReference type="InterPro" id="IPR014712">
    <property type="entry name" value="ANTH_dom_sf"/>
</dbReference>
<feature type="compositionally biased region" description="Low complexity" evidence="3">
    <location>
        <begin position="832"/>
        <end position="851"/>
    </location>
</feature>
<feature type="compositionally biased region" description="Low complexity" evidence="3">
    <location>
        <begin position="773"/>
        <end position="800"/>
    </location>
</feature>
<dbReference type="GO" id="GO:0005905">
    <property type="term" value="C:clathrin-coated pit"/>
    <property type="evidence" value="ECO:0007669"/>
    <property type="project" value="TreeGrafter"/>
</dbReference>
<feature type="compositionally biased region" description="Low complexity" evidence="3">
    <location>
        <begin position="903"/>
        <end position="916"/>
    </location>
</feature>
<dbReference type="InterPro" id="IPR013809">
    <property type="entry name" value="ENTH"/>
</dbReference>
<protein>
    <submittedName>
        <fullName evidence="5">ANTH-domain-containing protein</fullName>
    </submittedName>
</protein>
<dbReference type="InterPro" id="IPR011417">
    <property type="entry name" value="ANTH_dom"/>
</dbReference>
<feature type="compositionally biased region" description="Polar residues" evidence="3">
    <location>
        <begin position="879"/>
        <end position="893"/>
    </location>
</feature>
<evidence type="ECO:0000256" key="2">
    <source>
        <dbReference type="ARBA" id="ARBA00022490"/>
    </source>
</evidence>
<dbReference type="CDD" id="cd16988">
    <property type="entry name" value="ANTH_N_YAP180"/>
    <property type="match status" value="1"/>
</dbReference>
<dbReference type="GO" id="GO:0006900">
    <property type="term" value="P:vesicle budding from membrane"/>
    <property type="evidence" value="ECO:0007669"/>
    <property type="project" value="TreeGrafter"/>
</dbReference>
<dbReference type="Gene3D" id="1.25.40.90">
    <property type="match status" value="1"/>
</dbReference>
<dbReference type="AlphaFoldDB" id="A0A165HX61"/>
<dbReference type="SUPFAM" id="SSF89009">
    <property type="entry name" value="GAT-like domain"/>
    <property type="match status" value="1"/>
</dbReference>
<gene>
    <name evidence="5" type="ORF">CALCODRAFT_449505</name>
</gene>
<keyword evidence="6" id="KW-1185">Reference proteome</keyword>
<dbReference type="GO" id="GO:0072583">
    <property type="term" value="P:clathrin-dependent endocytosis"/>
    <property type="evidence" value="ECO:0007669"/>
    <property type="project" value="InterPro"/>
</dbReference>
<feature type="compositionally biased region" description="Low complexity" evidence="3">
    <location>
        <begin position="336"/>
        <end position="359"/>
    </location>
</feature>
<dbReference type="InParanoid" id="A0A165HX61"/>
<accession>A0A165HX61</accession>
<feature type="domain" description="ENTH" evidence="4">
    <location>
        <begin position="1"/>
        <end position="127"/>
    </location>
</feature>
<feature type="compositionally biased region" description="Polar residues" evidence="3">
    <location>
        <begin position="715"/>
        <end position="744"/>
    </location>
</feature>
<organism evidence="5 6">
    <name type="scientific">Calocera cornea HHB12733</name>
    <dbReference type="NCBI Taxonomy" id="1353952"/>
    <lineage>
        <taxon>Eukaryota</taxon>
        <taxon>Fungi</taxon>
        <taxon>Dikarya</taxon>
        <taxon>Basidiomycota</taxon>
        <taxon>Agaricomycotina</taxon>
        <taxon>Dacrymycetes</taxon>
        <taxon>Dacrymycetales</taxon>
        <taxon>Dacrymycetaceae</taxon>
        <taxon>Calocera</taxon>
    </lineage>
</organism>
<feature type="compositionally biased region" description="Basic and acidic residues" evidence="3">
    <location>
        <begin position="131"/>
        <end position="140"/>
    </location>
</feature>
<dbReference type="Proteomes" id="UP000076842">
    <property type="component" value="Unassembled WGS sequence"/>
</dbReference>
<dbReference type="OrthoDB" id="44015at2759"/>
<feature type="region of interest" description="Disordered" evidence="3">
    <location>
        <begin position="493"/>
        <end position="611"/>
    </location>
</feature>
<dbReference type="PANTHER" id="PTHR22951:SF5">
    <property type="entry name" value="PHOSPHATIDYLINOSITOL-BINDING CLATHRIN ASSEMBLY PROTEIN LAP"/>
    <property type="match status" value="1"/>
</dbReference>
<dbReference type="Pfam" id="PF07651">
    <property type="entry name" value="ANTH"/>
    <property type="match status" value="1"/>
</dbReference>
<feature type="compositionally biased region" description="Low complexity" evidence="3">
    <location>
        <begin position="659"/>
        <end position="670"/>
    </location>
</feature>
<feature type="compositionally biased region" description="Low complexity" evidence="3">
    <location>
        <begin position="682"/>
        <end position="702"/>
    </location>
</feature>
<dbReference type="STRING" id="1353952.A0A165HX61"/>
<feature type="region of interest" description="Disordered" evidence="3">
    <location>
        <begin position="626"/>
        <end position="957"/>
    </location>
</feature>
<proteinExistence type="predicted"/>
<feature type="compositionally biased region" description="Low complexity" evidence="3">
    <location>
        <begin position="631"/>
        <end position="646"/>
    </location>
</feature>
<dbReference type="FunFam" id="1.20.58.150:FF:000004">
    <property type="entry name" value="ENTH domain protein"/>
    <property type="match status" value="1"/>
</dbReference>
<dbReference type="GO" id="GO:0005545">
    <property type="term" value="F:1-phosphatidylinositol binding"/>
    <property type="evidence" value="ECO:0007669"/>
    <property type="project" value="InterPro"/>
</dbReference>
<dbReference type="GO" id="GO:0005546">
    <property type="term" value="F:phosphatidylinositol-4,5-bisphosphate binding"/>
    <property type="evidence" value="ECO:0007669"/>
    <property type="project" value="TreeGrafter"/>
</dbReference>
<feature type="compositionally biased region" description="Polar residues" evidence="3">
    <location>
        <begin position="812"/>
        <end position="831"/>
    </location>
</feature>
<feature type="compositionally biased region" description="Low complexity" evidence="3">
    <location>
        <begin position="936"/>
        <end position="957"/>
    </location>
</feature>
<feature type="region of interest" description="Disordered" evidence="3">
    <location>
        <begin position="131"/>
        <end position="168"/>
    </location>
</feature>
<dbReference type="SUPFAM" id="SSF48464">
    <property type="entry name" value="ENTH/VHS domain"/>
    <property type="match status" value="1"/>
</dbReference>
<evidence type="ECO:0000256" key="1">
    <source>
        <dbReference type="ARBA" id="ARBA00004496"/>
    </source>
</evidence>
<dbReference type="PANTHER" id="PTHR22951">
    <property type="entry name" value="CLATHRIN ASSEMBLY PROTEIN"/>
    <property type="match status" value="1"/>
</dbReference>
<evidence type="ECO:0000313" key="6">
    <source>
        <dbReference type="Proteomes" id="UP000076842"/>
    </source>
</evidence>
<dbReference type="PROSITE" id="PS50942">
    <property type="entry name" value="ENTH"/>
    <property type="match status" value="1"/>
</dbReference>
<dbReference type="EMBL" id="KV423936">
    <property type="protein sequence ID" value="KZT59862.1"/>
    <property type="molecule type" value="Genomic_DNA"/>
</dbReference>
<evidence type="ECO:0000313" key="5">
    <source>
        <dbReference type="EMBL" id="KZT59862.1"/>
    </source>
</evidence>
<dbReference type="GO" id="GO:0032050">
    <property type="term" value="F:clathrin heavy chain binding"/>
    <property type="evidence" value="ECO:0007669"/>
    <property type="project" value="TreeGrafter"/>
</dbReference>
<dbReference type="GO" id="GO:0000149">
    <property type="term" value="F:SNARE binding"/>
    <property type="evidence" value="ECO:0007669"/>
    <property type="project" value="TreeGrafter"/>
</dbReference>
<dbReference type="InterPro" id="IPR008942">
    <property type="entry name" value="ENTH_VHS"/>
</dbReference>
<dbReference type="SMART" id="SM00273">
    <property type="entry name" value="ENTH"/>
    <property type="match status" value="1"/>
</dbReference>
<evidence type="ECO:0000256" key="3">
    <source>
        <dbReference type="SAM" id="MobiDB-lite"/>
    </source>
</evidence>
<dbReference type="FunFam" id="1.25.40.90:FF:000036">
    <property type="entry name" value="Unplaced genomic scaffold supercont1.4, whole genome shotgun sequence"/>
    <property type="match status" value="1"/>
</dbReference>
<feature type="region of interest" description="Disordered" evidence="3">
    <location>
        <begin position="315"/>
        <end position="359"/>
    </location>
</feature>
<feature type="compositionally biased region" description="Polar residues" evidence="3">
    <location>
        <begin position="549"/>
        <end position="576"/>
    </location>
</feature>
<dbReference type="GO" id="GO:0048268">
    <property type="term" value="P:clathrin coat assembly"/>
    <property type="evidence" value="ECO:0007669"/>
    <property type="project" value="InterPro"/>
</dbReference>
<name>A0A165HX61_9BASI</name>
<dbReference type="Gene3D" id="1.20.58.150">
    <property type="entry name" value="ANTH domain"/>
    <property type="match status" value="1"/>
</dbReference>